<protein>
    <recommendedName>
        <fullName evidence="8">Peptidase M16 C-terminal domain-containing protein</fullName>
    </recommendedName>
</protein>
<reference evidence="9" key="1">
    <citation type="submission" date="2020-11" db="EMBL/GenBank/DDBJ databases">
        <authorList>
            <person name="Tran Van P."/>
        </authorList>
    </citation>
    <scope>NUCLEOTIDE SEQUENCE</scope>
</reference>
<evidence type="ECO:0000256" key="1">
    <source>
        <dbReference type="ARBA" id="ARBA00004173"/>
    </source>
</evidence>
<organism evidence="9">
    <name type="scientific">Medioppia subpectinata</name>
    <dbReference type="NCBI Taxonomy" id="1979941"/>
    <lineage>
        <taxon>Eukaryota</taxon>
        <taxon>Metazoa</taxon>
        <taxon>Ecdysozoa</taxon>
        <taxon>Arthropoda</taxon>
        <taxon>Chelicerata</taxon>
        <taxon>Arachnida</taxon>
        <taxon>Acari</taxon>
        <taxon>Acariformes</taxon>
        <taxon>Sarcoptiformes</taxon>
        <taxon>Oribatida</taxon>
        <taxon>Brachypylina</taxon>
        <taxon>Oppioidea</taxon>
        <taxon>Oppiidae</taxon>
        <taxon>Medioppia</taxon>
    </lineage>
</organism>
<dbReference type="EMBL" id="OC856683">
    <property type="protein sequence ID" value="CAD7624117.1"/>
    <property type="molecule type" value="Genomic_DNA"/>
</dbReference>
<sequence length="400" mass="44328">MATKILSFATKALRRREALAIRLASHSAAVLSRPAQLTELGNGIRVATEDMGGATAAIDVCIESGIEIMGRLVSVPDFSNIENARNRVFREMAATDADNEAVVMNGLHAMAFQNTSLALPVIGRSESLSQLTQEDCQNYVNTHFKGPRIVVAVAGDVHHDDAVKSVDKSFSKITSLYDKSEIPILPRTRYTGSDIRIRDDAMPLAHIVLAVEGAPRDSNDAIALNLASELFGSWDRSHGGGGDTSSYLGICSAVDNTTHGFRSFNISYADTGLFGAYFVVERMKQEDVLWHTTYEWKRYCMEITDNELNRGKNSLVTKIMRNNETPTAVANNTSAEVLTFGRRVPLGEWRDRVLGLKAARMRDICTEHIWDRCPVVSCIGPIEQFEDYEVVRGKFSWVRY</sequence>
<dbReference type="AlphaFoldDB" id="A0A7R9KLA4"/>
<keyword evidence="6" id="KW-0482">Metalloprotease</keyword>
<name>A0A7R9KLA4_9ACAR</name>
<dbReference type="GO" id="GO:0046872">
    <property type="term" value="F:metal ion binding"/>
    <property type="evidence" value="ECO:0007669"/>
    <property type="project" value="UniProtKB-KW"/>
</dbReference>
<dbReference type="InterPro" id="IPR050361">
    <property type="entry name" value="MPP/UQCRC_Complex"/>
</dbReference>
<dbReference type="Proteomes" id="UP000759131">
    <property type="component" value="Unassembled WGS sequence"/>
</dbReference>
<keyword evidence="4" id="KW-0378">Hydrolase</keyword>
<keyword evidence="7" id="KW-0496">Mitochondrion</keyword>
<dbReference type="Gene3D" id="3.30.830.10">
    <property type="entry name" value="Metalloenzyme, LuxS/M16 peptidase-like"/>
    <property type="match status" value="2"/>
</dbReference>
<evidence type="ECO:0000256" key="6">
    <source>
        <dbReference type="ARBA" id="ARBA00023049"/>
    </source>
</evidence>
<dbReference type="InterPro" id="IPR007863">
    <property type="entry name" value="Peptidase_M16_C"/>
</dbReference>
<dbReference type="InterPro" id="IPR011249">
    <property type="entry name" value="Metalloenz_LuxS/M16"/>
</dbReference>
<evidence type="ECO:0000256" key="7">
    <source>
        <dbReference type="ARBA" id="ARBA00023128"/>
    </source>
</evidence>
<evidence type="ECO:0000259" key="8">
    <source>
        <dbReference type="Pfam" id="PF05193"/>
    </source>
</evidence>
<accession>A0A7R9KLA4</accession>
<dbReference type="PANTHER" id="PTHR11851">
    <property type="entry name" value="METALLOPROTEASE"/>
    <property type="match status" value="1"/>
</dbReference>
<dbReference type="GO" id="GO:0006627">
    <property type="term" value="P:protein processing involved in protein targeting to mitochondrion"/>
    <property type="evidence" value="ECO:0007669"/>
    <property type="project" value="TreeGrafter"/>
</dbReference>
<dbReference type="OrthoDB" id="10251424at2759"/>
<dbReference type="SUPFAM" id="SSF63411">
    <property type="entry name" value="LuxS/MPP-like metallohydrolase"/>
    <property type="match status" value="2"/>
</dbReference>
<evidence type="ECO:0000256" key="3">
    <source>
        <dbReference type="ARBA" id="ARBA00022723"/>
    </source>
</evidence>
<evidence type="ECO:0000256" key="2">
    <source>
        <dbReference type="ARBA" id="ARBA00022670"/>
    </source>
</evidence>
<evidence type="ECO:0000313" key="10">
    <source>
        <dbReference type="Proteomes" id="UP000759131"/>
    </source>
</evidence>
<dbReference type="EMBL" id="CAJPIZ010002108">
    <property type="protein sequence ID" value="CAG2104547.1"/>
    <property type="molecule type" value="Genomic_DNA"/>
</dbReference>
<dbReference type="GO" id="GO:0004222">
    <property type="term" value="F:metalloendopeptidase activity"/>
    <property type="evidence" value="ECO:0007669"/>
    <property type="project" value="TreeGrafter"/>
</dbReference>
<keyword evidence="3" id="KW-0479">Metal-binding</keyword>
<keyword evidence="2" id="KW-0645">Protease</keyword>
<keyword evidence="10" id="KW-1185">Reference proteome</keyword>
<evidence type="ECO:0000256" key="4">
    <source>
        <dbReference type="ARBA" id="ARBA00022801"/>
    </source>
</evidence>
<comment type="subcellular location">
    <subcellularLocation>
        <location evidence="1">Mitochondrion</location>
    </subcellularLocation>
</comment>
<dbReference type="Pfam" id="PF05193">
    <property type="entry name" value="Peptidase_M16_C"/>
    <property type="match status" value="1"/>
</dbReference>
<dbReference type="PANTHER" id="PTHR11851:SF149">
    <property type="entry name" value="GH01077P"/>
    <property type="match status" value="1"/>
</dbReference>
<feature type="domain" description="Peptidase M16 C-terminal" evidence="8">
    <location>
        <begin position="131"/>
        <end position="315"/>
    </location>
</feature>
<proteinExistence type="predicted"/>
<evidence type="ECO:0000313" key="9">
    <source>
        <dbReference type="EMBL" id="CAD7624117.1"/>
    </source>
</evidence>
<gene>
    <name evidence="9" type="ORF">OSB1V03_LOCUS4563</name>
</gene>
<evidence type="ECO:0000256" key="5">
    <source>
        <dbReference type="ARBA" id="ARBA00022833"/>
    </source>
</evidence>
<keyword evidence="5" id="KW-0862">Zinc</keyword>
<dbReference type="GO" id="GO:0005739">
    <property type="term" value="C:mitochondrion"/>
    <property type="evidence" value="ECO:0007669"/>
    <property type="project" value="UniProtKB-SubCell"/>
</dbReference>